<reference evidence="2" key="1">
    <citation type="submission" date="2022-08" db="EMBL/GenBank/DDBJ databases">
        <title>Genomic Encyclopedia of Type Strains, Phase III (KMG-III): the genomes of soil and plant-associated and newly described type strains.</title>
        <authorList>
            <person name="Whitman W."/>
        </authorList>
    </citation>
    <scope>NUCLEOTIDE SEQUENCE</scope>
    <source>
        <strain evidence="2">HMT 1</strain>
    </source>
</reference>
<dbReference type="Gene3D" id="3.90.550.10">
    <property type="entry name" value="Spore Coat Polysaccharide Biosynthesis Protein SpsA, Chain A"/>
    <property type="match status" value="1"/>
</dbReference>
<keyword evidence="3" id="KW-1185">Reference proteome</keyword>
<accession>A0AAE3HNB3</accession>
<dbReference type="PANTHER" id="PTHR22916">
    <property type="entry name" value="GLYCOSYLTRANSFERASE"/>
    <property type="match status" value="1"/>
</dbReference>
<sequence length="297" mass="33861">MFQEKISVIIPAYNRGRYIRQTVESVLNQTYTNMELIVIDDGSTDDSRDILEGYGDRITLLEHDGRQNRGQSASINLGLDRASGEYLAILDSDDYWEPNKIESQVEYLEQHPEIGLVYGNGTAVSGNGEFLYNIYPPTHLEENKPEKVLLNCYFSLPSNALMRMGLLRKAGYFDETLRAGQDHDMAVRIAEVARLAYIDEHLFHYRRHGESISKSNKGAVSRWNNGFVILEKARKRYPYPPAVIRKRKAVLYFRLFQCACENQPGLRALRNLLLAGLNDPARALGVLLRREKIGSPH</sequence>
<dbReference type="PANTHER" id="PTHR22916:SF3">
    <property type="entry name" value="UDP-GLCNAC:BETAGAL BETA-1,3-N-ACETYLGLUCOSAMINYLTRANSFERASE-LIKE PROTEIN 1"/>
    <property type="match status" value="1"/>
</dbReference>
<dbReference type="InterPro" id="IPR029044">
    <property type="entry name" value="Nucleotide-diphossugar_trans"/>
</dbReference>
<proteinExistence type="predicted"/>
<dbReference type="GO" id="GO:0016758">
    <property type="term" value="F:hexosyltransferase activity"/>
    <property type="evidence" value="ECO:0007669"/>
    <property type="project" value="UniProtKB-ARBA"/>
</dbReference>
<evidence type="ECO:0000259" key="1">
    <source>
        <dbReference type="Pfam" id="PF00535"/>
    </source>
</evidence>
<dbReference type="EMBL" id="JANUCT010000020">
    <property type="protein sequence ID" value="MCS3904319.1"/>
    <property type="molecule type" value="Genomic_DNA"/>
</dbReference>
<protein>
    <submittedName>
        <fullName evidence="2">Glycosyltransferase involved in cell wall biosynthesis</fullName>
    </submittedName>
</protein>
<name>A0AAE3HNB3_9GAMM</name>
<dbReference type="SUPFAM" id="SSF53448">
    <property type="entry name" value="Nucleotide-diphospho-sugar transferases"/>
    <property type="match status" value="1"/>
</dbReference>
<dbReference type="Proteomes" id="UP001204445">
    <property type="component" value="Unassembled WGS sequence"/>
</dbReference>
<comment type="caution">
    <text evidence="2">The sequence shown here is derived from an EMBL/GenBank/DDBJ whole genome shotgun (WGS) entry which is preliminary data.</text>
</comment>
<feature type="domain" description="Glycosyltransferase 2-like" evidence="1">
    <location>
        <begin position="7"/>
        <end position="169"/>
    </location>
</feature>
<gene>
    <name evidence="2" type="ORF">J2T55_002355</name>
</gene>
<dbReference type="AlphaFoldDB" id="A0AAE3HNB3"/>
<dbReference type="Pfam" id="PF00535">
    <property type="entry name" value="Glycos_transf_2"/>
    <property type="match status" value="1"/>
</dbReference>
<evidence type="ECO:0000313" key="3">
    <source>
        <dbReference type="Proteomes" id="UP001204445"/>
    </source>
</evidence>
<dbReference type="RefSeq" id="WP_259057028.1">
    <property type="nucleotide sequence ID" value="NZ_JANUCT010000020.1"/>
</dbReference>
<evidence type="ECO:0000313" key="2">
    <source>
        <dbReference type="EMBL" id="MCS3904319.1"/>
    </source>
</evidence>
<organism evidence="2 3">
    <name type="scientific">Methylohalomonas lacus</name>
    <dbReference type="NCBI Taxonomy" id="398773"/>
    <lineage>
        <taxon>Bacteria</taxon>
        <taxon>Pseudomonadati</taxon>
        <taxon>Pseudomonadota</taxon>
        <taxon>Gammaproteobacteria</taxon>
        <taxon>Methylohalomonadales</taxon>
        <taxon>Methylohalomonadaceae</taxon>
        <taxon>Methylohalomonas</taxon>
    </lineage>
</organism>
<dbReference type="InterPro" id="IPR001173">
    <property type="entry name" value="Glyco_trans_2-like"/>
</dbReference>